<dbReference type="GeneID" id="28815304"/>
<sequence>MLLISEMGLLWSSVYFFQACVLAPFLCLRTLKSQLLQILYNRFLPHTKKTCSLAFTKKMYHRRNLTYKFCPSEWRPDLAVSLCTDNERWKILNALESFTSHD</sequence>
<dbReference type="EMBL" id="KQ947405">
    <property type="protein sequence ID" value="KUJ23228.1"/>
    <property type="molecule type" value="Genomic_DNA"/>
</dbReference>
<proteinExistence type="predicted"/>
<gene>
    <name evidence="1" type="ORF">LY89DRAFT_175368</name>
</gene>
<evidence type="ECO:0000313" key="1">
    <source>
        <dbReference type="EMBL" id="KUJ23228.1"/>
    </source>
</evidence>
<name>A0A194XSQ4_MOLSC</name>
<keyword evidence="2" id="KW-1185">Reference proteome</keyword>
<dbReference type="InParanoid" id="A0A194XSQ4"/>
<protein>
    <submittedName>
        <fullName evidence="1">Uncharacterized protein</fullName>
    </submittedName>
</protein>
<organism evidence="1 2">
    <name type="scientific">Mollisia scopiformis</name>
    <name type="common">Conifer needle endophyte fungus</name>
    <name type="synonym">Phialocephala scopiformis</name>
    <dbReference type="NCBI Taxonomy" id="149040"/>
    <lineage>
        <taxon>Eukaryota</taxon>
        <taxon>Fungi</taxon>
        <taxon>Dikarya</taxon>
        <taxon>Ascomycota</taxon>
        <taxon>Pezizomycotina</taxon>
        <taxon>Leotiomycetes</taxon>
        <taxon>Helotiales</taxon>
        <taxon>Mollisiaceae</taxon>
        <taxon>Mollisia</taxon>
    </lineage>
</organism>
<reference evidence="1 2" key="1">
    <citation type="submission" date="2015-10" db="EMBL/GenBank/DDBJ databases">
        <title>Full genome of DAOMC 229536 Phialocephala scopiformis, a fungal endophyte of spruce producing the potent anti-insectan compound rugulosin.</title>
        <authorList>
            <consortium name="DOE Joint Genome Institute"/>
            <person name="Walker A.K."/>
            <person name="Frasz S.L."/>
            <person name="Seifert K.A."/>
            <person name="Miller J.D."/>
            <person name="Mondo S.J."/>
            <person name="Labutti K."/>
            <person name="Lipzen A."/>
            <person name="Dockter R."/>
            <person name="Kennedy M."/>
            <person name="Grigoriev I.V."/>
            <person name="Spatafora J.W."/>
        </authorList>
    </citation>
    <scope>NUCLEOTIDE SEQUENCE [LARGE SCALE GENOMIC DNA]</scope>
    <source>
        <strain evidence="1 2">CBS 120377</strain>
    </source>
</reference>
<dbReference type="AlphaFoldDB" id="A0A194XSQ4"/>
<dbReference type="Proteomes" id="UP000070700">
    <property type="component" value="Unassembled WGS sequence"/>
</dbReference>
<evidence type="ECO:0000313" key="2">
    <source>
        <dbReference type="Proteomes" id="UP000070700"/>
    </source>
</evidence>
<dbReference type="RefSeq" id="XP_018077583.1">
    <property type="nucleotide sequence ID" value="XM_018205578.1"/>
</dbReference>
<dbReference type="KEGG" id="psco:LY89DRAFT_175368"/>
<accession>A0A194XSQ4</accession>